<feature type="compositionally biased region" description="Polar residues" evidence="3">
    <location>
        <begin position="268"/>
        <end position="279"/>
    </location>
</feature>
<feature type="region of interest" description="Disordered" evidence="3">
    <location>
        <begin position="255"/>
        <end position="295"/>
    </location>
</feature>
<gene>
    <name evidence="5" type="ORF">PAPYR_5667</name>
</gene>
<dbReference type="SUPFAM" id="SSF50249">
    <property type="entry name" value="Nucleic acid-binding proteins"/>
    <property type="match status" value="1"/>
</dbReference>
<dbReference type="InterPro" id="IPR036612">
    <property type="entry name" value="KH_dom_type_1_sf"/>
</dbReference>
<dbReference type="InterPro" id="IPR012340">
    <property type="entry name" value="NA-bd_OB-fold"/>
</dbReference>
<dbReference type="Gene3D" id="2.40.50.100">
    <property type="match status" value="1"/>
</dbReference>
<keyword evidence="5" id="KW-0378">Hydrolase</keyword>
<accession>A0ABQ8UGW2</accession>
<dbReference type="Proteomes" id="UP001141327">
    <property type="component" value="Unassembled WGS sequence"/>
</dbReference>
<dbReference type="GO" id="GO:0004527">
    <property type="term" value="F:exonuclease activity"/>
    <property type="evidence" value="ECO:0007669"/>
    <property type="project" value="UniProtKB-KW"/>
</dbReference>
<keyword evidence="5" id="KW-0540">Nuclease</keyword>
<evidence type="ECO:0000256" key="3">
    <source>
        <dbReference type="SAM" id="MobiDB-lite"/>
    </source>
</evidence>
<reference evidence="5" key="1">
    <citation type="journal article" date="2022" name="bioRxiv">
        <title>Genomics of Preaxostyla Flagellates Illuminates Evolutionary Transitions and the Path Towards Mitochondrial Loss.</title>
        <authorList>
            <person name="Novak L.V.F."/>
            <person name="Treitli S.C."/>
            <person name="Pyrih J."/>
            <person name="Halakuc P."/>
            <person name="Pipaliya S.V."/>
            <person name="Vacek V."/>
            <person name="Brzon O."/>
            <person name="Soukal P."/>
            <person name="Eme L."/>
            <person name="Dacks J.B."/>
            <person name="Karnkowska A."/>
            <person name="Elias M."/>
            <person name="Hampl V."/>
        </authorList>
    </citation>
    <scope>NUCLEOTIDE SEQUENCE</scope>
    <source>
        <strain evidence="5">RCP-MX</strain>
    </source>
</reference>
<evidence type="ECO:0000259" key="4">
    <source>
        <dbReference type="Pfam" id="PF21266"/>
    </source>
</evidence>
<evidence type="ECO:0000313" key="6">
    <source>
        <dbReference type="Proteomes" id="UP001141327"/>
    </source>
</evidence>
<protein>
    <submittedName>
        <fullName evidence="5">Exosome complex exonuclease RRP4</fullName>
    </submittedName>
</protein>
<evidence type="ECO:0000256" key="2">
    <source>
        <dbReference type="ARBA" id="ARBA00022884"/>
    </source>
</evidence>
<evidence type="ECO:0000256" key="1">
    <source>
        <dbReference type="ARBA" id="ARBA00022835"/>
    </source>
</evidence>
<evidence type="ECO:0000313" key="5">
    <source>
        <dbReference type="EMBL" id="KAJ4458486.1"/>
    </source>
</evidence>
<comment type="caution">
    <text evidence="5">The sequence shown here is derived from an EMBL/GenBank/DDBJ whole genome shotgun (WGS) entry which is preliminary data.</text>
</comment>
<keyword evidence="6" id="KW-1185">Reference proteome</keyword>
<dbReference type="Gene3D" id="2.40.50.140">
    <property type="entry name" value="Nucleic acid-binding proteins"/>
    <property type="match status" value="1"/>
</dbReference>
<keyword evidence="2" id="KW-0694">RNA-binding</keyword>
<dbReference type="InterPro" id="IPR026699">
    <property type="entry name" value="Exosome_RNA_bind1/RRP40/RRP4"/>
</dbReference>
<organism evidence="5 6">
    <name type="scientific">Paratrimastix pyriformis</name>
    <dbReference type="NCBI Taxonomy" id="342808"/>
    <lineage>
        <taxon>Eukaryota</taxon>
        <taxon>Metamonada</taxon>
        <taxon>Preaxostyla</taxon>
        <taxon>Paratrimastigidae</taxon>
        <taxon>Paratrimastix</taxon>
    </lineage>
</organism>
<dbReference type="Pfam" id="PF21266">
    <property type="entry name" value="S1_RRP4"/>
    <property type="match status" value="1"/>
</dbReference>
<keyword evidence="5" id="KW-0269">Exonuclease</keyword>
<keyword evidence="1" id="KW-0271">Exosome</keyword>
<dbReference type="SUPFAM" id="SSF54791">
    <property type="entry name" value="Eukaryotic type KH-domain (KH-domain type I)"/>
    <property type="match status" value="1"/>
</dbReference>
<dbReference type="PANTHER" id="PTHR21321">
    <property type="entry name" value="PNAS-3 RELATED"/>
    <property type="match status" value="1"/>
</dbReference>
<dbReference type="PANTHER" id="PTHR21321:SF4">
    <property type="entry name" value="EXOSOME COMPLEX COMPONENT RRP4"/>
    <property type="match status" value="1"/>
</dbReference>
<feature type="domain" description="RRP4 S1" evidence="4">
    <location>
        <begin position="56"/>
        <end position="122"/>
    </location>
</feature>
<proteinExistence type="predicted"/>
<dbReference type="InterPro" id="IPR048565">
    <property type="entry name" value="S1_RRP4"/>
</dbReference>
<dbReference type="EMBL" id="JAPMOS010000028">
    <property type="protein sequence ID" value="KAJ4458486.1"/>
    <property type="molecule type" value="Genomic_DNA"/>
</dbReference>
<sequence>MAQQIYLPAQVIDAAGQSVMSGHGTKMSKDGKVSSVCAGYYQRIGSVVSVITLRHRYLAAQADVIVGRIMGLSIEDSEWIVDIGSIQYARLPLSSVMEQRRQTKKDVLNMRSFFAEGDLICGVIYRAPPEGRATIHLSEKLPQKLEYGTAVRVPCTLIKDLAEHVRHFDFDIDCILGRNGWVWIAPGPALLVGGRPIPESFARVARTRALIEALHGRSCKISPEAVSALYRAALPYPLDQLATEPVRRAIFDDAGLHPAEAPQPTPQRPTGATPRSSPSGRRDEDQIVTMGDEDD</sequence>
<name>A0ABQ8UGW2_9EUKA</name>